<dbReference type="PANTHER" id="PTHR44688:SF16">
    <property type="entry name" value="DNA-BINDING TRANSCRIPTIONAL ACTIVATOR DEVR_DOSR"/>
    <property type="match status" value="1"/>
</dbReference>
<evidence type="ECO:0000256" key="1">
    <source>
        <dbReference type="ARBA" id="ARBA00023015"/>
    </source>
</evidence>
<dbReference type="Gene3D" id="1.10.10.10">
    <property type="entry name" value="Winged helix-like DNA-binding domain superfamily/Winged helix DNA-binding domain"/>
    <property type="match status" value="1"/>
</dbReference>
<dbReference type="CDD" id="cd06170">
    <property type="entry name" value="LuxR_C_like"/>
    <property type="match status" value="1"/>
</dbReference>
<evidence type="ECO:0000313" key="6">
    <source>
        <dbReference type="Proteomes" id="UP001596455"/>
    </source>
</evidence>
<dbReference type="Pfam" id="PF00196">
    <property type="entry name" value="GerE"/>
    <property type="match status" value="1"/>
</dbReference>
<gene>
    <name evidence="5" type="ORF">ACFQQL_15800</name>
</gene>
<dbReference type="Pfam" id="PF25873">
    <property type="entry name" value="WHD_MalT"/>
    <property type="match status" value="1"/>
</dbReference>
<dbReference type="Proteomes" id="UP001596455">
    <property type="component" value="Unassembled WGS sequence"/>
</dbReference>
<dbReference type="SMART" id="SM00421">
    <property type="entry name" value="HTH_LUXR"/>
    <property type="match status" value="1"/>
</dbReference>
<proteinExistence type="predicted"/>
<protein>
    <submittedName>
        <fullName evidence="5">LuxR C-terminal-related transcriptional regulator</fullName>
    </submittedName>
</protein>
<keyword evidence="1" id="KW-0805">Transcription regulation</keyword>
<dbReference type="SUPFAM" id="SSF46894">
    <property type="entry name" value="C-terminal effector domain of the bipartite response regulators"/>
    <property type="match status" value="1"/>
</dbReference>
<organism evidence="5 6">
    <name type="scientific">Georgenia alba</name>
    <dbReference type="NCBI Taxonomy" id="2233858"/>
    <lineage>
        <taxon>Bacteria</taxon>
        <taxon>Bacillati</taxon>
        <taxon>Actinomycetota</taxon>
        <taxon>Actinomycetes</taxon>
        <taxon>Micrococcales</taxon>
        <taxon>Bogoriellaceae</taxon>
        <taxon>Georgenia</taxon>
    </lineage>
</organism>
<dbReference type="InterPro" id="IPR059106">
    <property type="entry name" value="WHD_MalT"/>
</dbReference>
<accession>A0ABW2QH71</accession>
<dbReference type="Pfam" id="PF13401">
    <property type="entry name" value="AAA_22"/>
    <property type="match status" value="1"/>
</dbReference>
<keyword evidence="6" id="KW-1185">Reference proteome</keyword>
<evidence type="ECO:0000313" key="5">
    <source>
        <dbReference type="EMBL" id="MFC7406583.1"/>
    </source>
</evidence>
<dbReference type="InterPro" id="IPR049945">
    <property type="entry name" value="AAA_22"/>
</dbReference>
<evidence type="ECO:0000256" key="2">
    <source>
        <dbReference type="ARBA" id="ARBA00023125"/>
    </source>
</evidence>
<sequence length="807" mass="87249">MTTAVPTDLRQRRGQAVVVNDALVDLLAEQAPLTVVRGPRGYGKTTLLDTWLQSRRPTGQVVRLALTPQCRDVERFWFLLEEALTGDGSTEPGTSRSRALAHLARRTAPLTVVIDDFHRAGSAPGAEPDEDLVELVRRNDQVSLVVATRTVRPIETTGSLSVDLVLLCPEKLRMRPDQVRQLAALLGADLGAGEADRLVEGFGGWPAVIRSVLTRLGTTGGTVTPEVADDYLGSVWNDLRDPALQEFVLRTAVPETFDAELAEALVRGAALHVLREVRASGLLREELRNGRHVFSYPPLMREALVRLFAENQPDELRRTHTIVMDRALRGGDVVAALRHAVAAGDLASVERVLREYWDDLVTAHRDALVEVIRTMPAGDAARCPRARVVVEEVARAPVDARALELRWPAGDLRGITAELAPERAGTDETTYALMQWGVAALLTGDFPTAHYAFGRARTRSQQDPYGAPLAALATLAIVGTHAVAGDLDLASAWLDDPSLRPDGRLPGDESLHAWERLVTAMIAVDRLAPEAAAAVGAMGERARRDEMWACTVLLEASHAAVSGGAVEATRWAARLRAARHYLPRGRFAEMSLQAAEVDVLLAGGLDEQARYVARTLPRNTLTFDTHAHVAFRVGNHREAVLTARDALRQPGLSRRASMRLRLVLAGAHDALGEPAAAVAAFTEAIRVAQASGQRRPLLVLDHGTFVALAAGDRATLALWPQHHRPVRERPRTALGTLLTPREQEVLRALRHHSGPVPVAEAMGVSVNTVKSHLRSVYAKLGVTNRTAALGRAAELDGAAAPTGDPEG</sequence>
<dbReference type="InterPro" id="IPR036388">
    <property type="entry name" value="WH-like_DNA-bd_sf"/>
</dbReference>
<keyword evidence="3" id="KW-0804">Transcription</keyword>
<keyword evidence="2" id="KW-0238">DNA-binding</keyword>
<evidence type="ECO:0000256" key="3">
    <source>
        <dbReference type="ARBA" id="ARBA00023163"/>
    </source>
</evidence>
<dbReference type="PROSITE" id="PS50043">
    <property type="entry name" value="HTH_LUXR_2"/>
    <property type="match status" value="1"/>
</dbReference>
<comment type="caution">
    <text evidence="5">The sequence shown here is derived from an EMBL/GenBank/DDBJ whole genome shotgun (WGS) entry which is preliminary data.</text>
</comment>
<reference evidence="6" key="1">
    <citation type="journal article" date="2019" name="Int. J. Syst. Evol. Microbiol.">
        <title>The Global Catalogue of Microorganisms (GCM) 10K type strain sequencing project: providing services to taxonomists for standard genome sequencing and annotation.</title>
        <authorList>
            <consortium name="The Broad Institute Genomics Platform"/>
            <consortium name="The Broad Institute Genome Sequencing Center for Infectious Disease"/>
            <person name="Wu L."/>
            <person name="Ma J."/>
        </authorList>
    </citation>
    <scope>NUCLEOTIDE SEQUENCE [LARGE SCALE GENOMIC DNA]</scope>
    <source>
        <strain evidence="6">JCM 1490</strain>
    </source>
</reference>
<dbReference type="EMBL" id="JBHTCQ010000003">
    <property type="protein sequence ID" value="MFC7406583.1"/>
    <property type="molecule type" value="Genomic_DNA"/>
</dbReference>
<evidence type="ECO:0000259" key="4">
    <source>
        <dbReference type="PROSITE" id="PS50043"/>
    </source>
</evidence>
<name>A0ABW2QH71_9MICO</name>
<feature type="domain" description="HTH luxR-type" evidence="4">
    <location>
        <begin position="731"/>
        <end position="796"/>
    </location>
</feature>
<dbReference type="InterPro" id="IPR016032">
    <property type="entry name" value="Sig_transdc_resp-reg_C-effctor"/>
</dbReference>
<dbReference type="InterPro" id="IPR000792">
    <property type="entry name" value="Tscrpt_reg_LuxR_C"/>
</dbReference>
<dbReference type="InterPro" id="IPR027417">
    <property type="entry name" value="P-loop_NTPase"/>
</dbReference>
<dbReference type="SUPFAM" id="SSF52540">
    <property type="entry name" value="P-loop containing nucleoside triphosphate hydrolases"/>
    <property type="match status" value="1"/>
</dbReference>
<dbReference type="RefSeq" id="WP_382396108.1">
    <property type="nucleotide sequence ID" value="NZ_JBHTCQ010000003.1"/>
</dbReference>
<dbReference type="PANTHER" id="PTHR44688">
    <property type="entry name" value="DNA-BINDING TRANSCRIPTIONAL ACTIVATOR DEVR_DOSR"/>
    <property type="match status" value="1"/>
</dbReference>